<feature type="transmembrane region" description="Helical" evidence="2">
    <location>
        <begin position="12"/>
        <end position="34"/>
    </location>
</feature>
<dbReference type="AlphaFoldDB" id="A0A8R7PCI5"/>
<sequence length="272" mass="29314">MAGPSLLALGHALGLSVAVLEQSRVVVGVVAVAVPREVRLLRRRRTPHATGGVAREHQEAERDVLLLLLERAQHRRRRRGGRRRHAHGPAPPPGRRGHPSHRRRHQRFHRRRLHLLFLLLLLLLLLRLRLRLRLRGEGVLLLSKQVHVVVGLVVLIVIPGGAGRMALHVAEQRSPRREQLAALPAGPLRASVAALVLLLVGEVGQPARLLGVLPEPVADGAIGAGAAAVGGGAPDQLVVGLRKRLAERDVGAHVAAQRAAAREALPAHFAPV</sequence>
<feature type="transmembrane region" description="Helical" evidence="2">
    <location>
        <begin position="112"/>
        <end position="128"/>
    </location>
</feature>
<reference evidence="4" key="3">
    <citation type="submission" date="2022-06" db="UniProtKB">
        <authorList>
            <consortium name="EnsemblPlants"/>
        </authorList>
    </citation>
    <scope>IDENTIFICATION</scope>
</reference>
<keyword evidence="3" id="KW-0732">Signal</keyword>
<reference evidence="5" key="1">
    <citation type="journal article" date="2013" name="Nature">
        <title>Draft genome of the wheat A-genome progenitor Triticum urartu.</title>
        <authorList>
            <person name="Ling H.Q."/>
            <person name="Zhao S."/>
            <person name="Liu D."/>
            <person name="Wang J."/>
            <person name="Sun H."/>
            <person name="Zhang C."/>
            <person name="Fan H."/>
            <person name="Li D."/>
            <person name="Dong L."/>
            <person name="Tao Y."/>
            <person name="Gao C."/>
            <person name="Wu H."/>
            <person name="Li Y."/>
            <person name="Cui Y."/>
            <person name="Guo X."/>
            <person name="Zheng S."/>
            <person name="Wang B."/>
            <person name="Yu K."/>
            <person name="Liang Q."/>
            <person name="Yang W."/>
            <person name="Lou X."/>
            <person name="Chen J."/>
            <person name="Feng M."/>
            <person name="Jian J."/>
            <person name="Zhang X."/>
            <person name="Luo G."/>
            <person name="Jiang Y."/>
            <person name="Liu J."/>
            <person name="Wang Z."/>
            <person name="Sha Y."/>
            <person name="Zhang B."/>
            <person name="Wu H."/>
            <person name="Tang D."/>
            <person name="Shen Q."/>
            <person name="Xue P."/>
            <person name="Zou S."/>
            <person name="Wang X."/>
            <person name="Liu X."/>
            <person name="Wang F."/>
            <person name="Yang Y."/>
            <person name="An X."/>
            <person name="Dong Z."/>
            <person name="Zhang K."/>
            <person name="Zhang X."/>
            <person name="Luo M.C."/>
            <person name="Dvorak J."/>
            <person name="Tong Y."/>
            <person name="Wang J."/>
            <person name="Yang H."/>
            <person name="Li Z."/>
            <person name="Wang D."/>
            <person name="Zhang A."/>
            <person name="Wang J."/>
        </authorList>
    </citation>
    <scope>NUCLEOTIDE SEQUENCE</scope>
    <source>
        <strain evidence="5">cv. G1812</strain>
    </source>
</reference>
<proteinExistence type="predicted"/>
<dbReference type="EnsemblPlants" id="TuG1812G0200001895.01.T01">
    <property type="protein sequence ID" value="TuG1812G0200001895.01.T01.cds348991"/>
    <property type="gene ID" value="TuG1812G0200001895.01"/>
</dbReference>
<reference evidence="4" key="2">
    <citation type="submission" date="2018-03" db="EMBL/GenBank/DDBJ databases">
        <title>The Triticum urartu genome reveals the dynamic nature of wheat genome evolution.</title>
        <authorList>
            <person name="Ling H."/>
            <person name="Ma B."/>
            <person name="Shi X."/>
            <person name="Liu H."/>
            <person name="Dong L."/>
            <person name="Sun H."/>
            <person name="Cao Y."/>
            <person name="Gao Q."/>
            <person name="Zheng S."/>
            <person name="Li Y."/>
            <person name="Yu Y."/>
            <person name="Du H."/>
            <person name="Qi M."/>
            <person name="Li Y."/>
            <person name="Yu H."/>
            <person name="Cui Y."/>
            <person name="Wang N."/>
            <person name="Chen C."/>
            <person name="Wu H."/>
            <person name="Zhao Y."/>
            <person name="Zhang J."/>
            <person name="Li Y."/>
            <person name="Zhou W."/>
            <person name="Zhang B."/>
            <person name="Hu W."/>
            <person name="Eijk M."/>
            <person name="Tang J."/>
            <person name="Witsenboer H."/>
            <person name="Zhao S."/>
            <person name="Li Z."/>
            <person name="Zhang A."/>
            <person name="Wang D."/>
            <person name="Liang C."/>
        </authorList>
    </citation>
    <scope>NUCLEOTIDE SEQUENCE [LARGE SCALE GENOMIC DNA]</scope>
    <source>
        <strain evidence="4">cv. G1812</strain>
    </source>
</reference>
<feature type="region of interest" description="Disordered" evidence="1">
    <location>
        <begin position="74"/>
        <end position="105"/>
    </location>
</feature>
<keyword evidence="2" id="KW-0472">Membrane</keyword>
<feature type="signal peptide" evidence="3">
    <location>
        <begin position="1"/>
        <end position="18"/>
    </location>
</feature>
<keyword evidence="5" id="KW-1185">Reference proteome</keyword>
<keyword evidence="2" id="KW-1133">Transmembrane helix</keyword>
<feature type="compositionally biased region" description="Basic residues" evidence="1">
    <location>
        <begin position="95"/>
        <end position="105"/>
    </location>
</feature>
<evidence type="ECO:0000313" key="4">
    <source>
        <dbReference type="EnsemblPlants" id="TuG1812G0200001895.01.T01.cds348991"/>
    </source>
</evidence>
<feature type="chain" id="PRO_5035740068" evidence="3">
    <location>
        <begin position="19"/>
        <end position="272"/>
    </location>
</feature>
<organism evidence="4 5">
    <name type="scientific">Triticum urartu</name>
    <name type="common">Red wild einkorn</name>
    <name type="synonym">Crithodium urartu</name>
    <dbReference type="NCBI Taxonomy" id="4572"/>
    <lineage>
        <taxon>Eukaryota</taxon>
        <taxon>Viridiplantae</taxon>
        <taxon>Streptophyta</taxon>
        <taxon>Embryophyta</taxon>
        <taxon>Tracheophyta</taxon>
        <taxon>Spermatophyta</taxon>
        <taxon>Magnoliopsida</taxon>
        <taxon>Liliopsida</taxon>
        <taxon>Poales</taxon>
        <taxon>Poaceae</taxon>
        <taxon>BOP clade</taxon>
        <taxon>Pooideae</taxon>
        <taxon>Triticodae</taxon>
        <taxon>Triticeae</taxon>
        <taxon>Triticinae</taxon>
        <taxon>Triticum</taxon>
    </lineage>
</organism>
<keyword evidence="2" id="KW-0812">Transmembrane</keyword>
<dbReference type="Gramene" id="TuG1812G0200001895.01.T01">
    <property type="protein sequence ID" value="TuG1812G0200001895.01.T01.cds348991"/>
    <property type="gene ID" value="TuG1812G0200001895.01"/>
</dbReference>
<evidence type="ECO:0000256" key="1">
    <source>
        <dbReference type="SAM" id="MobiDB-lite"/>
    </source>
</evidence>
<evidence type="ECO:0000313" key="5">
    <source>
        <dbReference type="Proteomes" id="UP000015106"/>
    </source>
</evidence>
<accession>A0A8R7PCI5</accession>
<feature type="compositionally biased region" description="Basic residues" evidence="1">
    <location>
        <begin position="74"/>
        <end position="87"/>
    </location>
</feature>
<name>A0A8R7PCI5_TRIUA</name>
<protein>
    <submittedName>
        <fullName evidence="4">Uncharacterized protein</fullName>
    </submittedName>
</protein>
<evidence type="ECO:0000256" key="2">
    <source>
        <dbReference type="SAM" id="Phobius"/>
    </source>
</evidence>
<evidence type="ECO:0000256" key="3">
    <source>
        <dbReference type="SAM" id="SignalP"/>
    </source>
</evidence>
<dbReference type="Proteomes" id="UP000015106">
    <property type="component" value="Chromosome 2"/>
</dbReference>
<feature type="transmembrane region" description="Helical" evidence="2">
    <location>
        <begin position="148"/>
        <end position="167"/>
    </location>
</feature>